<feature type="transmembrane region" description="Helical" evidence="8">
    <location>
        <begin position="102"/>
        <end position="119"/>
    </location>
</feature>
<accession>A0A921KB57</accession>
<name>A0A921KB57_SPOPS</name>
<feature type="transmembrane region" description="Helical" evidence="8">
    <location>
        <begin position="78"/>
        <end position="96"/>
    </location>
</feature>
<evidence type="ECO:0000256" key="3">
    <source>
        <dbReference type="ARBA" id="ARBA00022475"/>
    </source>
</evidence>
<evidence type="ECO:0000256" key="7">
    <source>
        <dbReference type="PIRSR" id="PIRSR016502-1"/>
    </source>
</evidence>
<protein>
    <submittedName>
        <fullName evidence="9">Urea transporter</fullName>
    </submittedName>
</protein>
<dbReference type="Pfam" id="PF03253">
    <property type="entry name" value="UT"/>
    <property type="match status" value="1"/>
</dbReference>
<evidence type="ECO:0000256" key="1">
    <source>
        <dbReference type="ARBA" id="ARBA00004651"/>
    </source>
</evidence>
<dbReference type="Gene3D" id="1.10.3430.10">
    <property type="entry name" value="Ammonium transporter AmtB like domains"/>
    <property type="match status" value="1"/>
</dbReference>
<reference evidence="9" key="2">
    <citation type="submission" date="2021-09" db="EMBL/GenBank/DDBJ databases">
        <authorList>
            <person name="Gilroy R."/>
        </authorList>
    </citation>
    <scope>NUCLEOTIDE SEQUENCE</scope>
    <source>
        <strain evidence="9">CHK171-7178</strain>
    </source>
</reference>
<dbReference type="Proteomes" id="UP000698173">
    <property type="component" value="Unassembled WGS sequence"/>
</dbReference>
<dbReference type="EMBL" id="DYWT01000007">
    <property type="protein sequence ID" value="HJF30235.1"/>
    <property type="molecule type" value="Genomic_DNA"/>
</dbReference>
<evidence type="ECO:0000256" key="8">
    <source>
        <dbReference type="SAM" id="Phobius"/>
    </source>
</evidence>
<sequence>MQQLNPTPNPFHKLYELISASLKGFSQVILVENAVSGFLILIGITLHSPSLGVMAFLSALVGTITAKYCGGDRTMISAGIYSFNSVLSGITAILFLSGDKRWFLALLAAALASLAMAILSKWFAKWGVPVLTIPFVFITWIGLLVAYRTDKLYMNPDFVTSSPAQWNLPIEGTPTLLVGLIKGIGEVFVIDSLWTGSFILIGLFLAGWRFGVYAIIGTFVSWLAAYFIGVDTQSLNLGLYNYNAVLTIIAVSLVFDNKAEKTPLTGIIAATLTVPVTAGLELLLNPLGLPALTFPFILCTWLFIGARKFFPKI</sequence>
<dbReference type="PANTHER" id="PTHR10464">
    <property type="entry name" value="UREA TRANSPORTER"/>
    <property type="match status" value="1"/>
</dbReference>
<comment type="subcellular location">
    <subcellularLocation>
        <location evidence="1">Cell membrane</location>
        <topology evidence="1">Multi-pass membrane protein</topology>
    </subcellularLocation>
</comment>
<feature type="transmembrane region" description="Helical" evidence="8">
    <location>
        <begin position="38"/>
        <end position="66"/>
    </location>
</feature>
<evidence type="ECO:0000313" key="9">
    <source>
        <dbReference type="EMBL" id="HJF30235.1"/>
    </source>
</evidence>
<dbReference type="AlphaFoldDB" id="A0A921KB57"/>
<gene>
    <name evidence="9" type="ORF">K8V56_00420</name>
</gene>
<feature type="transmembrane region" description="Helical" evidence="8">
    <location>
        <begin position="210"/>
        <end position="228"/>
    </location>
</feature>
<dbReference type="GO" id="GO:0015204">
    <property type="term" value="F:urea transmembrane transporter activity"/>
    <property type="evidence" value="ECO:0007669"/>
    <property type="project" value="InterPro"/>
</dbReference>
<feature type="transmembrane region" description="Helical" evidence="8">
    <location>
        <begin position="290"/>
        <end position="310"/>
    </location>
</feature>
<reference evidence="9" key="1">
    <citation type="journal article" date="2021" name="PeerJ">
        <title>Extensive microbial diversity within the chicken gut microbiome revealed by metagenomics and culture.</title>
        <authorList>
            <person name="Gilroy R."/>
            <person name="Ravi A."/>
            <person name="Getino M."/>
            <person name="Pursley I."/>
            <person name="Horton D.L."/>
            <person name="Alikhan N.F."/>
            <person name="Baker D."/>
            <person name="Gharbi K."/>
            <person name="Hall N."/>
            <person name="Watson M."/>
            <person name="Adriaenssens E.M."/>
            <person name="Foster-Nyarko E."/>
            <person name="Jarju S."/>
            <person name="Secka A."/>
            <person name="Antonio M."/>
            <person name="Oren A."/>
            <person name="Chaudhuri R.R."/>
            <person name="La Ragione R."/>
            <person name="Hildebrand F."/>
            <person name="Pallen M.J."/>
        </authorList>
    </citation>
    <scope>NUCLEOTIDE SEQUENCE</scope>
    <source>
        <strain evidence="9">CHK171-7178</strain>
    </source>
</reference>
<comment type="similarity">
    <text evidence="2">Belongs to the urea transporter family.</text>
</comment>
<proteinExistence type="inferred from homology"/>
<dbReference type="GO" id="GO:0005886">
    <property type="term" value="C:plasma membrane"/>
    <property type="evidence" value="ECO:0007669"/>
    <property type="project" value="UniProtKB-SubCell"/>
</dbReference>
<organism evidence="9 10">
    <name type="scientific">Sporosarcina psychrophila</name>
    <name type="common">Bacillus psychrophilus</name>
    <dbReference type="NCBI Taxonomy" id="1476"/>
    <lineage>
        <taxon>Bacteria</taxon>
        <taxon>Bacillati</taxon>
        <taxon>Bacillota</taxon>
        <taxon>Bacilli</taxon>
        <taxon>Bacillales</taxon>
        <taxon>Caryophanaceae</taxon>
        <taxon>Sporosarcina</taxon>
    </lineage>
</organism>
<dbReference type="InterPro" id="IPR004937">
    <property type="entry name" value="Urea_transporter"/>
</dbReference>
<dbReference type="PANTHER" id="PTHR10464:SF4">
    <property type="entry name" value="UREA TRANSPORTER"/>
    <property type="match status" value="1"/>
</dbReference>
<evidence type="ECO:0000256" key="6">
    <source>
        <dbReference type="ARBA" id="ARBA00023136"/>
    </source>
</evidence>
<feature type="transmembrane region" description="Helical" evidence="8">
    <location>
        <begin position="126"/>
        <end position="147"/>
    </location>
</feature>
<evidence type="ECO:0000256" key="4">
    <source>
        <dbReference type="ARBA" id="ARBA00022692"/>
    </source>
</evidence>
<keyword evidence="3" id="KW-1003">Cell membrane</keyword>
<dbReference type="PIRSF" id="PIRSF016502">
    <property type="entry name" value="Urea_transporter"/>
    <property type="match status" value="1"/>
</dbReference>
<keyword evidence="4 8" id="KW-0812">Transmembrane</keyword>
<dbReference type="InterPro" id="IPR029020">
    <property type="entry name" value="Ammonium/urea_transptr"/>
</dbReference>
<evidence type="ECO:0000256" key="2">
    <source>
        <dbReference type="ARBA" id="ARBA00005914"/>
    </source>
</evidence>
<feature type="transmembrane region" description="Helical" evidence="8">
    <location>
        <begin position="264"/>
        <end position="284"/>
    </location>
</feature>
<evidence type="ECO:0000313" key="10">
    <source>
        <dbReference type="Proteomes" id="UP000698173"/>
    </source>
</evidence>
<feature type="site" description="Important for channel permeability" evidence="7">
    <location>
        <position position="293"/>
    </location>
</feature>
<evidence type="ECO:0000256" key="5">
    <source>
        <dbReference type="ARBA" id="ARBA00022989"/>
    </source>
</evidence>
<feature type="transmembrane region" description="Helical" evidence="8">
    <location>
        <begin position="240"/>
        <end position="257"/>
    </location>
</feature>
<feature type="transmembrane region" description="Helical" evidence="8">
    <location>
        <begin position="187"/>
        <end position="205"/>
    </location>
</feature>
<keyword evidence="5 8" id="KW-1133">Transmembrane helix</keyword>
<comment type="caution">
    <text evidence="9">The sequence shown here is derived from an EMBL/GenBank/DDBJ whole genome shotgun (WGS) entry which is preliminary data.</text>
</comment>
<keyword evidence="6 8" id="KW-0472">Membrane</keyword>